<gene>
    <name evidence="2" type="ORF">CVLEPA_LOCUS24186</name>
</gene>
<organism evidence="2 3">
    <name type="scientific">Clavelina lepadiformis</name>
    <name type="common">Light-bulb sea squirt</name>
    <name type="synonym">Ascidia lepadiformis</name>
    <dbReference type="NCBI Taxonomy" id="159417"/>
    <lineage>
        <taxon>Eukaryota</taxon>
        <taxon>Metazoa</taxon>
        <taxon>Chordata</taxon>
        <taxon>Tunicata</taxon>
        <taxon>Ascidiacea</taxon>
        <taxon>Aplousobranchia</taxon>
        <taxon>Clavelinidae</taxon>
        <taxon>Clavelina</taxon>
    </lineage>
</organism>
<feature type="transmembrane region" description="Helical" evidence="1">
    <location>
        <begin position="39"/>
        <end position="61"/>
    </location>
</feature>
<evidence type="ECO:0008006" key="4">
    <source>
        <dbReference type="Google" id="ProtNLM"/>
    </source>
</evidence>
<feature type="transmembrane region" description="Helical" evidence="1">
    <location>
        <begin position="362"/>
        <end position="392"/>
    </location>
</feature>
<feature type="transmembrane region" description="Helical" evidence="1">
    <location>
        <begin position="301"/>
        <end position="320"/>
    </location>
</feature>
<evidence type="ECO:0000313" key="2">
    <source>
        <dbReference type="EMBL" id="CAK8691482.1"/>
    </source>
</evidence>
<comment type="caution">
    <text evidence="2">The sequence shown here is derived from an EMBL/GenBank/DDBJ whole genome shotgun (WGS) entry which is preliminary data.</text>
</comment>
<dbReference type="InterPro" id="IPR050854">
    <property type="entry name" value="LMBD1_LysCbl_Transport"/>
</dbReference>
<dbReference type="EMBL" id="CAWYQH010000119">
    <property type="protein sequence ID" value="CAK8691482.1"/>
    <property type="molecule type" value="Genomic_DNA"/>
</dbReference>
<protein>
    <recommendedName>
        <fullName evidence="4">Lysosomal cobalamin transporter</fullName>
    </recommendedName>
</protein>
<name>A0ABP0GIW7_CLALP</name>
<proteinExistence type="predicted"/>
<keyword evidence="3" id="KW-1185">Reference proteome</keyword>
<reference evidence="2 3" key="1">
    <citation type="submission" date="2024-02" db="EMBL/GenBank/DDBJ databases">
        <authorList>
            <person name="Daric V."/>
            <person name="Darras S."/>
        </authorList>
    </citation>
    <scope>NUCLEOTIDE SEQUENCE [LARGE SCALE GENOMIC DNA]</scope>
</reference>
<keyword evidence="1" id="KW-0472">Membrane</keyword>
<feature type="transmembrane region" description="Helical" evidence="1">
    <location>
        <begin position="12"/>
        <end position="32"/>
    </location>
</feature>
<feature type="transmembrane region" description="Helical" evidence="1">
    <location>
        <begin position="98"/>
        <end position="116"/>
    </location>
</feature>
<keyword evidence="1" id="KW-0812">Transmembrane</keyword>
<dbReference type="PANTHER" id="PTHR16130">
    <property type="entry name" value="LYSOSOMAL COBALAMIN TRANSPORTER-RELATED"/>
    <property type="match status" value="1"/>
</dbReference>
<feature type="transmembrane region" description="Helical" evidence="1">
    <location>
        <begin position="137"/>
        <end position="155"/>
    </location>
</feature>
<feature type="transmembrane region" description="Helical" evidence="1">
    <location>
        <begin position="190"/>
        <end position="219"/>
    </location>
</feature>
<accession>A0ABP0GIW7</accession>
<evidence type="ECO:0000313" key="3">
    <source>
        <dbReference type="Proteomes" id="UP001642483"/>
    </source>
</evidence>
<dbReference type="Proteomes" id="UP001642483">
    <property type="component" value="Unassembled WGS sequence"/>
</dbReference>
<feature type="transmembrane region" description="Helical" evidence="1">
    <location>
        <begin position="404"/>
        <end position="427"/>
    </location>
</feature>
<dbReference type="PANTHER" id="PTHR16130:SF2">
    <property type="entry name" value="LYSOSOMAL COBALAMIN TRANSPORT ESCORT PROTEIN LMBD1"/>
    <property type="match status" value="1"/>
</dbReference>
<feature type="transmembrane region" description="Helical" evidence="1">
    <location>
        <begin position="484"/>
        <end position="507"/>
    </location>
</feature>
<evidence type="ECO:0000256" key="1">
    <source>
        <dbReference type="SAM" id="Phobius"/>
    </source>
</evidence>
<sequence length="530" mass="59930">MSLPQNVTLAASLPFPAAALVTLILATFYFWYYKGSSTYLAAFVSIGIVVVSSLLVILIPIDVYLLSSTKEDSGLRKSWATNETIHHVETTVFYGYNGLYAAMLMFMFLLVPFTYFSHPPQDAKHPKKINVARGFQFSSVSFVFLCLLLIAGGVVQNGDTPSHNSTIYSQINYVSMEGCFPTAMEHGMYFVVNCLGIIGAICCIVYTAYGMAILPINLIKGKPIDKVQRQHMDLSIEEITEKLKQLTDLKAHERPLSEPERRQVEQYSQQLLKFQMESDSMRHRSYALIGQCDGPFRCIQAFFGVILYLLSLLIVIVIVISNSNRLLSSTGMYSGYILDQATITNPVDILLQLCHEAYPLDYILLGGILCYIIISTLSGMQHMGMWLFWLKLHHLRPRRSTSRALVFSAFVLAVVTIYSGVLAYSLAPQYVTYGTQKYLVHDHVTERDDSELCSTNASTDKCIMTVTMQQQTKMFYRIWVFGVAYYWCSWLFVLAFITGTVIAVCRMRKTVAQLLMRDYMELTGSEERLV</sequence>
<keyword evidence="1" id="KW-1133">Transmembrane helix</keyword>